<dbReference type="EMBL" id="AJWK01016923">
    <property type="status" value="NOT_ANNOTATED_CDS"/>
    <property type="molecule type" value="Genomic_DNA"/>
</dbReference>
<accession>A0A1B0CL57</accession>
<proteinExistence type="predicted"/>
<evidence type="ECO:0000313" key="1">
    <source>
        <dbReference type="EnsemblMetazoa" id="LLOJ005344-PA"/>
    </source>
</evidence>
<sequence length="85" mass="9590">MFRCTQTFLSTVRLRWGCERRWASSVVSVDSLPDFPAVNEPVLGYLAGLPRAPGDSGGARKNPQLNVLMCPLLLVVRRYVRRICR</sequence>
<dbReference type="EnsemblMetazoa" id="LLOJ005344-RA">
    <property type="protein sequence ID" value="LLOJ005344-PA"/>
    <property type="gene ID" value="LLOJ005344"/>
</dbReference>
<reference evidence="1" key="1">
    <citation type="submission" date="2020-05" db="UniProtKB">
        <authorList>
            <consortium name="EnsemblMetazoa"/>
        </authorList>
    </citation>
    <scope>IDENTIFICATION</scope>
    <source>
        <strain evidence="1">Jacobina</strain>
    </source>
</reference>
<organism evidence="1 2">
    <name type="scientific">Lutzomyia longipalpis</name>
    <name type="common">Sand fly</name>
    <dbReference type="NCBI Taxonomy" id="7200"/>
    <lineage>
        <taxon>Eukaryota</taxon>
        <taxon>Metazoa</taxon>
        <taxon>Ecdysozoa</taxon>
        <taxon>Arthropoda</taxon>
        <taxon>Hexapoda</taxon>
        <taxon>Insecta</taxon>
        <taxon>Pterygota</taxon>
        <taxon>Neoptera</taxon>
        <taxon>Endopterygota</taxon>
        <taxon>Diptera</taxon>
        <taxon>Nematocera</taxon>
        <taxon>Psychodoidea</taxon>
        <taxon>Psychodidae</taxon>
        <taxon>Lutzomyia</taxon>
        <taxon>Lutzomyia</taxon>
    </lineage>
</organism>
<name>A0A1B0CL57_LUTLO</name>
<evidence type="ECO:0000313" key="2">
    <source>
        <dbReference type="Proteomes" id="UP000092461"/>
    </source>
</evidence>
<keyword evidence="2" id="KW-1185">Reference proteome</keyword>
<dbReference type="VEuPathDB" id="VectorBase:LLOJ005344"/>
<dbReference type="VEuPathDB" id="VectorBase:LLONM1_005996"/>
<protein>
    <submittedName>
        <fullName evidence="1">Uncharacterized protein</fullName>
    </submittedName>
</protein>
<dbReference type="AlphaFoldDB" id="A0A1B0CL57"/>
<dbReference type="Proteomes" id="UP000092461">
    <property type="component" value="Unassembled WGS sequence"/>
</dbReference>